<dbReference type="EMBL" id="MNUE01000098">
    <property type="protein sequence ID" value="OJD29003.1"/>
    <property type="molecule type" value="Genomic_DNA"/>
</dbReference>
<accession>A0A1J9R9A6</accession>
<dbReference type="Proteomes" id="UP000183809">
    <property type="component" value="Unassembled WGS sequence"/>
</dbReference>
<feature type="region of interest" description="Disordered" evidence="1">
    <location>
        <begin position="1"/>
        <end position="36"/>
    </location>
</feature>
<gene>
    <name evidence="2" type="ORF">BKCO1_980009</name>
</gene>
<dbReference type="GeneID" id="31020338"/>
<feature type="compositionally biased region" description="Polar residues" evidence="1">
    <location>
        <begin position="10"/>
        <end position="24"/>
    </location>
</feature>
<dbReference type="AlphaFoldDB" id="A0A1J9R9A6"/>
<evidence type="ECO:0000313" key="3">
    <source>
        <dbReference type="Proteomes" id="UP000183809"/>
    </source>
</evidence>
<sequence>MPPADPNGHGDTSMQPVQDATNTGLEPHRPLGPGLDTSPLASALVHLPITRYDPDVMAEFIVEVGAGIFNPHFSPYPDARIRFKEWLSRVLDKTDSDIQSIFLALSYYLNMISTAFAAPEVPPTTATNAATANTGLTTNNADDMAADPYTASGDHGVRMMRTASAPDILQTMANTISTPVLDEAASSLPEYYSNQFYSDELYEDELYEDEFYSNEHANYNNELHGNELANYNNEVYSNSVYSDELANDNNEHTINNEHAINNELPITNNEPTANPNPERALIPLNNRNSPSFNVSGPPTCTSITISFPPLTPYPHPHRPASPQPTTADIDMTTPDTSPLPPHRHADLLLCTALMLAQKVVDDEPFACGAWGRIAGFAPWRLTACEAGFLAQIEHRALRARWQWGMAWWARKWRRWMTERCARMEVVARAAGEAAMVARGWRAGMEGGAAAAAAGAGAGAAAGAAGEGGAAGGA</sequence>
<name>A0A1J9R9A6_9PEZI</name>
<reference evidence="2 3" key="1">
    <citation type="submission" date="2016-10" db="EMBL/GenBank/DDBJ databases">
        <title>Proteomics and genomics reveal pathogen-plant mechanisms compatible with a hemibiotrophic lifestyle of Diplodia corticola.</title>
        <authorList>
            <person name="Fernandes I."/>
            <person name="De Jonge R."/>
            <person name="Van De Peer Y."/>
            <person name="Devreese B."/>
            <person name="Alves A."/>
            <person name="Esteves A.C."/>
        </authorList>
    </citation>
    <scope>NUCLEOTIDE SEQUENCE [LARGE SCALE GENOMIC DNA]</scope>
    <source>
        <strain evidence="2 3">CBS 112549</strain>
    </source>
</reference>
<evidence type="ECO:0000313" key="2">
    <source>
        <dbReference type="EMBL" id="OJD29003.1"/>
    </source>
</evidence>
<dbReference type="OrthoDB" id="10581267at2759"/>
<dbReference type="RefSeq" id="XP_020125263.1">
    <property type="nucleotide sequence ID" value="XM_020280074.1"/>
</dbReference>
<organism evidence="2 3">
    <name type="scientific">Diplodia corticola</name>
    <dbReference type="NCBI Taxonomy" id="236234"/>
    <lineage>
        <taxon>Eukaryota</taxon>
        <taxon>Fungi</taxon>
        <taxon>Dikarya</taxon>
        <taxon>Ascomycota</taxon>
        <taxon>Pezizomycotina</taxon>
        <taxon>Dothideomycetes</taxon>
        <taxon>Dothideomycetes incertae sedis</taxon>
        <taxon>Botryosphaeriales</taxon>
        <taxon>Botryosphaeriaceae</taxon>
        <taxon>Diplodia</taxon>
    </lineage>
</organism>
<proteinExistence type="predicted"/>
<evidence type="ECO:0000256" key="1">
    <source>
        <dbReference type="SAM" id="MobiDB-lite"/>
    </source>
</evidence>
<protein>
    <submittedName>
        <fullName evidence="2">Uncharacterized protein</fullName>
    </submittedName>
</protein>
<comment type="caution">
    <text evidence="2">The sequence shown here is derived from an EMBL/GenBank/DDBJ whole genome shotgun (WGS) entry which is preliminary data.</text>
</comment>
<keyword evidence="3" id="KW-1185">Reference proteome</keyword>